<dbReference type="EMBL" id="KY315527">
    <property type="protein sequence ID" value="QFW55220.1"/>
    <property type="molecule type" value="Genomic_DNA"/>
</dbReference>
<proteinExistence type="predicted"/>
<organism evidence="1">
    <name type="scientific">Human betaherpesvirus 6</name>
    <dbReference type="NCBI Taxonomy" id="10368"/>
    <lineage>
        <taxon>Viruses</taxon>
        <taxon>Duplodnaviria</taxon>
        <taxon>Heunggongvirae</taxon>
        <taxon>Peploviricota</taxon>
        <taxon>Herviviricetes</taxon>
        <taxon>Herpesvirales</taxon>
        <taxon>Orthoherpesviridae</taxon>
        <taxon>Betaherpesvirinae</taxon>
        <taxon>Roseolovirus</taxon>
    </lineage>
</organism>
<evidence type="ECO:0000313" key="1">
    <source>
        <dbReference type="EMBL" id="QFW55220.1"/>
    </source>
</evidence>
<sequence>MLMGAGEENRRRFFDSEEMYLGKLGYQHSWCRRFPGQRRIDEMGLADSTVLGW</sequence>
<protein>
    <submittedName>
        <fullName evidence="1">Uncharacterized protein</fullName>
    </submittedName>
</protein>
<reference evidence="1" key="1">
    <citation type="journal article" date="2018" name="BMC Genomics">
        <title>Comparative genomic, transcriptomic, and proteomic reannotation of human herpesvirus 6.</title>
        <authorList>
            <person name="Greninger A.L."/>
            <person name="Knudsen G.M."/>
            <person name="Roychoudhury P."/>
            <person name="Hanson D.J."/>
            <person name="Sedlak R.H."/>
            <person name="Xie H."/>
            <person name="Guan J."/>
            <person name="Nguyen T."/>
            <person name="Peddu V."/>
            <person name="Boeckh M."/>
            <person name="Huang M.L."/>
            <person name="Cook L."/>
            <person name="Depledge D.P."/>
            <person name="Zerr D.M."/>
            <person name="Koelle D.M."/>
            <person name="Gantt S."/>
            <person name="Yoshikawa T."/>
            <person name="Caserta M."/>
            <person name="Hill J.A."/>
            <person name="Jerome K.R."/>
        </authorList>
    </citation>
    <scope>NUCLEOTIDE SEQUENCE</scope>
    <source>
        <strain evidence="1">HP8H1</strain>
    </source>
</reference>
<name>A0A5P9U7U3_9BETA</name>
<accession>A0A5P9U7U3</accession>